<dbReference type="SUPFAM" id="SSF56349">
    <property type="entry name" value="DNA breaking-rejoining enzymes"/>
    <property type="match status" value="1"/>
</dbReference>
<protein>
    <recommendedName>
        <fullName evidence="2">Tyr recombinase domain-containing protein</fullName>
    </recommendedName>
</protein>
<dbReference type="Gene3D" id="1.10.443.10">
    <property type="entry name" value="Intergrase catalytic core"/>
    <property type="match status" value="1"/>
</dbReference>
<dbReference type="InterPro" id="IPR011010">
    <property type="entry name" value="DNA_brk_join_enz"/>
</dbReference>
<dbReference type="InterPro" id="IPR002104">
    <property type="entry name" value="Integrase_catalytic"/>
</dbReference>
<dbReference type="PROSITE" id="PS51898">
    <property type="entry name" value="TYR_RECOMBINASE"/>
    <property type="match status" value="1"/>
</dbReference>
<feature type="domain" description="Tyr recombinase" evidence="2">
    <location>
        <begin position="385"/>
        <end position="565"/>
    </location>
</feature>
<sequence length="579" mass="63320">MAGKRWRMRGLSKRKGSEVWQGKFRVPQRLWDRRDDLRSLGVSDLGKTQEFTQSLGEYDRDRAGEVYRKRLAVWDLKLGAWAALLEHGPRGLTQKQRFALAGEYAKAFLAAHEEEPFYAPPSLPAPEARADDGGVLARAVASMAPGDRAELRGALLAYFRAGDHERVRLALSLFIKFPALQESLGPDFVAALEGMHGAEADAALAARGLLVTEEARRLLTFDMADMMGAARRGLVARSGGDYRPVPELEGAPGFVLESTPVAAAPGPVVTFAAIIDAQATKRGAGQGSKSMPDKSVKKYKRIADAFARHRGSSNAATVTVLEVEAWLDSMQAEAEVSNRTIADRLVNLGTIINWGKRLREYREAMAAAETISGKVELPSYMEKPGGETAYRLEEARTVLKAARSETDPSKRWLPWLCLYAGLRISEANTLRKADFFEAEGSWFLKVTSAGKRSLKTASSERRIPVHPALEAEGFLEWVRAAPSGQLFRDGATSLIGRWVKGKVVGLVRLGVAPNHGLRHLFVDLCRRYGVEDSAREYMAGHSSPSVHTKYGSSDAMLPGLAAEMLKVVPVLPTPTNSAR</sequence>
<gene>
    <name evidence="3" type="ORF">MES4922_40145</name>
</gene>
<dbReference type="InterPro" id="IPR013762">
    <property type="entry name" value="Integrase-like_cat_sf"/>
</dbReference>
<name>A0ABM9E830_9HYPH</name>
<reference evidence="3" key="1">
    <citation type="submission" date="2022-03" db="EMBL/GenBank/DDBJ databases">
        <authorList>
            <person name="Brunel B."/>
        </authorList>
    </citation>
    <scope>NUCLEOTIDE SEQUENCE</scope>
    <source>
        <strain evidence="3">STM4922sample</strain>
    </source>
</reference>
<accession>A0ABM9E830</accession>
<organism evidence="3 4">
    <name type="scientific">Mesorhizobium ventifaucium</name>
    <dbReference type="NCBI Taxonomy" id="666020"/>
    <lineage>
        <taxon>Bacteria</taxon>
        <taxon>Pseudomonadati</taxon>
        <taxon>Pseudomonadota</taxon>
        <taxon>Alphaproteobacteria</taxon>
        <taxon>Hyphomicrobiales</taxon>
        <taxon>Phyllobacteriaceae</taxon>
        <taxon>Mesorhizobium</taxon>
    </lineage>
</organism>
<keyword evidence="1" id="KW-0233">DNA recombination</keyword>
<dbReference type="Proteomes" id="UP001152604">
    <property type="component" value="Unassembled WGS sequence"/>
</dbReference>
<evidence type="ECO:0000256" key="1">
    <source>
        <dbReference type="ARBA" id="ARBA00023172"/>
    </source>
</evidence>
<evidence type="ECO:0000259" key="2">
    <source>
        <dbReference type="PROSITE" id="PS51898"/>
    </source>
</evidence>
<comment type="caution">
    <text evidence="3">The sequence shown here is derived from an EMBL/GenBank/DDBJ whole genome shotgun (WGS) entry which is preliminary data.</text>
</comment>
<proteinExistence type="predicted"/>
<evidence type="ECO:0000313" key="4">
    <source>
        <dbReference type="Proteomes" id="UP001152604"/>
    </source>
</evidence>
<keyword evidence="4" id="KW-1185">Reference proteome</keyword>
<dbReference type="EMBL" id="CAKXZS010000034">
    <property type="protein sequence ID" value="CAH2405245.1"/>
    <property type="molecule type" value="Genomic_DNA"/>
</dbReference>
<evidence type="ECO:0000313" key="3">
    <source>
        <dbReference type="EMBL" id="CAH2405245.1"/>
    </source>
</evidence>